<protein>
    <submittedName>
        <fullName evidence="1">15807_t:CDS:1</fullName>
    </submittedName>
</protein>
<name>A0ACA9QQ23_9GLOM</name>
<feature type="non-terminal residue" evidence="1">
    <location>
        <position position="1"/>
    </location>
</feature>
<accession>A0ACA9QQ23</accession>
<dbReference type="Proteomes" id="UP000789525">
    <property type="component" value="Unassembled WGS sequence"/>
</dbReference>
<proteinExistence type="predicted"/>
<keyword evidence="2" id="KW-1185">Reference proteome</keyword>
<dbReference type="EMBL" id="CAJVPT010059188">
    <property type="protein sequence ID" value="CAG8761543.1"/>
    <property type="molecule type" value="Genomic_DNA"/>
</dbReference>
<comment type="caution">
    <text evidence="1">The sequence shown here is derived from an EMBL/GenBank/DDBJ whole genome shotgun (WGS) entry which is preliminary data.</text>
</comment>
<sequence length="184" mass="20547">AKLDHTTLECYQRVTRQVNTREQERPGKGKGMRPDDIPVERTLSLPRYLFLSNEPWLYQELEPRDGCSRGAVQKANECSRDEVNVEVIAIDAFHLPISGIERLISSREGACPQSSPVERTMFASNHRTLYFGQHASPGRAVHLGRHSLLQAVSTPPSASALFAKLSKGVYDVDDPGLLRVSHRT</sequence>
<feature type="non-terminal residue" evidence="1">
    <location>
        <position position="184"/>
    </location>
</feature>
<evidence type="ECO:0000313" key="1">
    <source>
        <dbReference type="EMBL" id="CAG8761543.1"/>
    </source>
</evidence>
<reference evidence="1" key="1">
    <citation type="submission" date="2021-06" db="EMBL/GenBank/DDBJ databases">
        <authorList>
            <person name="Kallberg Y."/>
            <person name="Tangrot J."/>
            <person name="Rosling A."/>
        </authorList>
    </citation>
    <scope>NUCLEOTIDE SEQUENCE</scope>
    <source>
        <strain evidence="1">CL356</strain>
    </source>
</reference>
<gene>
    <name evidence="1" type="ORF">ACOLOM_LOCUS13225</name>
</gene>
<evidence type="ECO:0000313" key="2">
    <source>
        <dbReference type="Proteomes" id="UP000789525"/>
    </source>
</evidence>
<organism evidence="1 2">
    <name type="scientific">Acaulospora colombiana</name>
    <dbReference type="NCBI Taxonomy" id="27376"/>
    <lineage>
        <taxon>Eukaryota</taxon>
        <taxon>Fungi</taxon>
        <taxon>Fungi incertae sedis</taxon>
        <taxon>Mucoromycota</taxon>
        <taxon>Glomeromycotina</taxon>
        <taxon>Glomeromycetes</taxon>
        <taxon>Diversisporales</taxon>
        <taxon>Acaulosporaceae</taxon>
        <taxon>Acaulospora</taxon>
    </lineage>
</organism>